<dbReference type="AlphaFoldDB" id="A0A143BTB8"/>
<evidence type="ECO:0000259" key="1">
    <source>
        <dbReference type="Pfam" id="PF19493"/>
    </source>
</evidence>
<evidence type="ECO:0000313" key="2">
    <source>
        <dbReference type="EMBL" id="AMW08130.1"/>
    </source>
</evidence>
<keyword evidence="3" id="KW-1185">Reference proteome</keyword>
<sequence length="112" mass="11803">MTSLARVPIEGGGTILFEAAPLTPYEGPVKAGRVGDAVRDLPNTLQQVLDPVRNAAAAVLEQLRQAGPDEVEVEFGVDLSAQAGAVITKGESAVHFKVRVLWQRPGFVGNTV</sequence>
<name>A0A143BTB8_9ACTN</name>
<dbReference type="NCBIfam" id="NF041216">
    <property type="entry name" value="CU044_2847_fam"/>
    <property type="match status" value="1"/>
</dbReference>
<proteinExistence type="predicted"/>
<accession>A0A143BTB8</accession>
<dbReference type="RefSeq" id="WP_062924608.1">
    <property type="nucleotide sequence ID" value="NZ_CP015098.1"/>
</dbReference>
<dbReference type="Pfam" id="PF19493">
    <property type="entry name" value="Trypco1"/>
    <property type="match status" value="1"/>
</dbReference>
<dbReference type="InterPro" id="IPR045794">
    <property type="entry name" value="Trypco1"/>
</dbReference>
<dbReference type="KEGG" id="stsi:A4E84_00320"/>
<evidence type="ECO:0000313" key="3">
    <source>
        <dbReference type="Proteomes" id="UP000076096"/>
    </source>
</evidence>
<protein>
    <recommendedName>
        <fullName evidence="1">Trypsin-co-occurring domain-containing protein</fullName>
    </recommendedName>
</protein>
<reference evidence="3" key="1">
    <citation type="submission" date="2016-04" db="EMBL/GenBank/DDBJ databases">
        <authorList>
            <person name="Zhang B."/>
        </authorList>
    </citation>
    <scope>NUCLEOTIDE SEQUENCE [LARGE SCALE GENOMIC DNA]</scope>
    <source>
        <strain evidence="3">S10</strain>
    </source>
</reference>
<organism evidence="2 3">
    <name type="scientific">Streptomyces qaidamensis</name>
    <dbReference type="NCBI Taxonomy" id="1783515"/>
    <lineage>
        <taxon>Bacteria</taxon>
        <taxon>Bacillati</taxon>
        <taxon>Actinomycetota</taxon>
        <taxon>Actinomycetes</taxon>
        <taxon>Kitasatosporales</taxon>
        <taxon>Streptomycetaceae</taxon>
        <taxon>Streptomyces</taxon>
        <taxon>Streptomyces aurantiacus group</taxon>
    </lineage>
</organism>
<dbReference type="STRING" id="1783515.A4E84_00320"/>
<dbReference type="Proteomes" id="UP000076096">
    <property type="component" value="Chromosome"/>
</dbReference>
<feature type="domain" description="Trypsin-co-occurring" evidence="1">
    <location>
        <begin position="8"/>
        <end position="104"/>
    </location>
</feature>
<dbReference type="EMBL" id="CP015098">
    <property type="protein sequence ID" value="AMW08130.1"/>
    <property type="molecule type" value="Genomic_DNA"/>
</dbReference>
<gene>
    <name evidence="2" type="ORF">A4E84_00320</name>
</gene>